<comment type="caution">
    <text evidence="2">The sequence shown here is derived from an EMBL/GenBank/DDBJ whole genome shotgun (WGS) entry which is preliminary data.</text>
</comment>
<name>A0A210PXC6_MIZYE</name>
<dbReference type="AlphaFoldDB" id="A0A210PXC6"/>
<dbReference type="Proteomes" id="UP000242188">
    <property type="component" value="Unassembled WGS sequence"/>
</dbReference>
<evidence type="ECO:0000313" key="2">
    <source>
        <dbReference type="EMBL" id="OWF41140.1"/>
    </source>
</evidence>
<evidence type="ECO:0000256" key="1">
    <source>
        <dbReference type="SAM" id="Phobius"/>
    </source>
</evidence>
<reference evidence="2 3" key="1">
    <citation type="journal article" date="2017" name="Nat. Ecol. Evol.">
        <title>Scallop genome provides insights into evolution of bilaterian karyotype and development.</title>
        <authorList>
            <person name="Wang S."/>
            <person name="Zhang J."/>
            <person name="Jiao W."/>
            <person name="Li J."/>
            <person name="Xun X."/>
            <person name="Sun Y."/>
            <person name="Guo X."/>
            <person name="Huan P."/>
            <person name="Dong B."/>
            <person name="Zhang L."/>
            <person name="Hu X."/>
            <person name="Sun X."/>
            <person name="Wang J."/>
            <person name="Zhao C."/>
            <person name="Wang Y."/>
            <person name="Wang D."/>
            <person name="Huang X."/>
            <person name="Wang R."/>
            <person name="Lv J."/>
            <person name="Li Y."/>
            <person name="Zhang Z."/>
            <person name="Liu B."/>
            <person name="Lu W."/>
            <person name="Hui Y."/>
            <person name="Liang J."/>
            <person name="Zhou Z."/>
            <person name="Hou R."/>
            <person name="Li X."/>
            <person name="Liu Y."/>
            <person name="Li H."/>
            <person name="Ning X."/>
            <person name="Lin Y."/>
            <person name="Zhao L."/>
            <person name="Xing Q."/>
            <person name="Dou J."/>
            <person name="Li Y."/>
            <person name="Mao J."/>
            <person name="Guo H."/>
            <person name="Dou H."/>
            <person name="Li T."/>
            <person name="Mu C."/>
            <person name="Jiang W."/>
            <person name="Fu Q."/>
            <person name="Fu X."/>
            <person name="Miao Y."/>
            <person name="Liu J."/>
            <person name="Yu Q."/>
            <person name="Li R."/>
            <person name="Liao H."/>
            <person name="Li X."/>
            <person name="Kong Y."/>
            <person name="Jiang Z."/>
            <person name="Chourrout D."/>
            <person name="Li R."/>
            <person name="Bao Z."/>
        </authorList>
    </citation>
    <scope>NUCLEOTIDE SEQUENCE [LARGE SCALE GENOMIC DNA]</scope>
    <source>
        <strain evidence="2 3">PY_sf001</strain>
    </source>
</reference>
<organism evidence="2 3">
    <name type="scientific">Mizuhopecten yessoensis</name>
    <name type="common">Japanese scallop</name>
    <name type="synonym">Patinopecten yessoensis</name>
    <dbReference type="NCBI Taxonomy" id="6573"/>
    <lineage>
        <taxon>Eukaryota</taxon>
        <taxon>Metazoa</taxon>
        <taxon>Spiralia</taxon>
        <taxon>Lophotrochozoa</taxon>
        <taxon>Mollusca</taxon>
        <taxon>Bivalvia</taxon>
        <taxon>Autobranchia</taxon>
        <taxon>Pteriomorphia</taxon>
        <taxon>Pectinida</taxon>
        <taxon>Pectinoidea</taxon>
        <taxon>Pectinidae</taxon>
        <taxon>Mizuhopecten</taxon>
    </lineage>
</organism>
<keyword evidence="1" id="KW-0812">Transmembrane</keyword>
<feature type="transmembrane region" description="Helical" evidence="1">
    <location>
        <begin position="70"/>
        <end position="91"/>
    </location>
</feature>
<dbReference type="EMBL" id="NEDP02005420">
    <property type="protein sequence ID" value="OWF41140.1"/>
    <property type="molecule type" value="Genomic_DNA"/>
</dbReference>
<accession>A0A210PXC6</accession>
<keyword evidence="3" id="KW-1185">Reference proteome</keyword>
<protein>
    <submittedName>
        <fullName evidence="2">Uncharacterized protein</fullName>
    </submittedName>
</protein>
<gene>
    <name evidence="2" type="ORF">KP79_PYT16489</name>
</gene>
<evidence type="ECO:0000313" key="3">
    <source>
        <dbReference type="Proteomes" id="UP000242188"/>
    </source>
</evidence>
<sequence>MSEVVSNLDSISFLIIFIHDFVIYKETGQEINDLITYKNTDHCPLVRKICCIDLFILPALKRPIGFIMRLMMKLVCLAVVLFVTLTSSVVWSQDMWRGDRGEWQFSYKGDDTSMRGSGRGYFPYGSMIMGGIGGGMYH</sequence>
<keyword evidence="1" id="KW-0472">Membrane</keyword>
<keyword evidence="1" id="KW-1133">Transmembrane helix</keyword>
<proteinExistence type="predicted"/>